<keyword evidence="1" id="KW-0472">Membrane</keyword>
<keyword evidence="1" id="KW-1133">Transmembrane helix</keyword>
<dbReference type="Proteomes" id="UP000308181">
    <property type="component" value="Unassembled WGS sequence"/>
</dbReference>
<name>A0A4U1C1J7_9SPHI</name>
<feature type="transmembrane region" description="Helical" evidence="1">
    <location>
        <begin position="52"/>
        <end position="70"/>
    </location>
</feature>
<dbReference type="EMBL" id="SWBP01000002">
    <property type="protein sequence ID" value="TKB99091.1"/>
    <property type="molecule type" value="Genomic_DNA"/>
</dbReference>
<gene>
    <name evidence="2" type="ORF">FA046_08255</name>
</gene>
<protein>
    <submittedName>
        <fullName evidence="2">Uncharacterized protein</fullName>
    </submittedName>
</protein>
<organism evidence="2 3">
    <name type="scientific">Pedobacter cryophilus</name>
    <dbReference type="NCBI Taxonomy" id="2571271"/>
    <lineage>
        <taxon>Bacteria</taxon>
        <taxon>Pseudomonadati</taxon>
        <taxon>Bacteroidota</taxon>
        <taxon>Sphingobacteriia</taxon>
        <taxon>Sphingobacteriales</taxon>
        <taxon>Sphingobacteriaceae</taxon>
        <taxon>Pedobacter</taxon>
    </lineage>
</organism>
<keyword evidence="3" id="KW-1185">Reference proteome</keyword>
<dbReference type="AlphaFoldDB" id="A0A4U1C1J7"/>
<reference evidence="2 3" key="1">
    <citation type="submission" date="2019-04" db="EMBL/GenBank/DDBJ databases">
        <title>Pedobacter sp. AR-3-17 sp. nov., isolated from Arctic soil.</title>
        <authorList>
            <person name="Dahal R.H."/>
            <person name="Kim D.-U."/>
        </authorList>
    </citation>
    <scope>NUCLEOTIDE SEQUENCE [LARGE SCALE GENOMIC DNA]</scope>
    <source>
        <strain evidence="2 3">AR-3-17</strain>
    </source>
</reference>
<accession>A0A4U1C1J7</accession>
<proteinExistence type="predicted"/>
<sequence length="168" mass="19879">MDPINLNDKAIHFKSHKDIPTLLFSVLWIIITSIYYLKDKRPITDLGFEEIILQSIAILMTIFFTYKSIWSLTGKLSLFINTEQLIIRKHFMGLYISHSYSLKNIQNLKIISEKTNTYWGINGFRIYDRNELLLYFHYNNKSILLGKGISHFNPELLIKELKNKKKSY</sequence>
<evidence type="ECO:0000313" key="3">
    <source>
        <dbReference type="Proteomes" id="UP000308181"/>
    </source>
</evidence>
<evidence type="ECO:0000313" key="2">
    <source>
        <dbReference type="EMBL" id="TKB99091.1"/>
    </source>
</evidence>
<feature type="transmembrane region" description="Helical" evidence="1">
    <location>
        <begin position="21"/>
        <end position="37"/>
    </location>
</feature>
<dbReference type="RefSeq" id="WP_136825902.1">
    <property type="nucleotide sequence ID" value="NZ_SWBP01000002.1"/>
</dbReference>
<keyword evidence="1" id="KW-0812">Transmembrane</keyword>
<comment type="caution">
    <text evidence="2">The sequence shown here is derived from an EMBL/GenBank/DDBJ whole genome shotgun (WGS) entry which is preliminary data.</text>
</comment>
<evidence type="ECO:0000256" key="1">
    <source>
        <dbReference type="SAM" id="Phobius"/>
    </source>
</evidence>